<comment type="function">
    <text evidence="3">Required for rescue of stalled ribosomes mediated by trans-translation. Binds to transfer-messenger RNA (tmRNA), required for stable association of tmRNA with ribosomes. tmRNA and SmpB together mimic tRNA shape, replacing the anticodon stem-loop with SmpB. tmRNA is encoded by the ssrA gene; the 2 termini fold to resemble tRNA(Ala) and it encodes a 'tag peptide', a short internal open reading frame. During trans-translation Ala-aminoacylated tmRNA acts like a tRNA, entering the A-site of stalled ribosomes, displacing the stalled mRNA. The ribosome then switches to translate the ORF on the tmRNA; the nascent peptide is terminated with the 'tag peptide' encoded by the tmRNA and targeted for degradation. The ribosome is freed to recommence translation, which seems to be the essential function of trans-translation.</text>
</comment>
<dbReference type="CDD" id="cd09294">
    <property type="entry name" value="SmpB"/>
    <property type="match status" value="1"/>
</dbReference>
<sequence length="146" mass="17363">MKIIIDNRRGLHGYEILDKHECGLVLQGWEVKSARAKTVNLTNSYCFFRRGEFFLYNASFKSWMLQKNDETRERKLLMHKNEIIRLQNKLEKVGNGTILPTKIYFNEQGRVKIEVALVVSLRKEDRRQAIKEKDAQKYIKKIEVLY</sequence>
<protein>
    <recommendedName>
        <fullName evidence="3">SsrA-binding protein</fullName>
    </recommendedName>
    <alternativeName>
        <fullName evidence="3">Small protein B</fullName>
    </alternativeName>
</protein>
<dbReference type="EMBL" id="LR215043">
    <property type="protein sequence ID" value="VEU78167.1"/>
    <property type="molecule type" value="Genomic_DNA"/>
</dbReference>
<dbReference type="KEGG" id="mcob:NCTC10184_00394"/>
<dbReference type="Gene3D" id="2.40.280.10">
    <property type="match status" value="1"/>
</dbReference>
<evidence type="ECO:0000256" key="2">
    <source>
        <dbReference type="ARBA" id="ARBA00022884"/>
    </source>
</evidence>
<name>A0A449BAV7_9BACT</name>
<reference evidence="4 5" key="1">
    <citation type="submission" date="2019-01" db="EMBL/GenBank/DDBJ databases">
        <authorList>
            <consortium name="Pathogen Informatics"/>
        </authorList>
    </citation>
    <scope>NUCLEOTIDE SEQUENCE [LARGE SCALE GENOMIC DNA]</scope>
    <source>
        <strain evidence="4 5">NCTC10184</strain>
    </source>
</reference>
<evidence type="ECO:0000256" key="3">
    <source>
        <dbReference type="HAMAP-Rule" id="MF_00023"/>
    </source>
</evidence>
<keyword evidence="1 3" id="KW-0963">Cytoplasm</keyword>
<dbReference type="SUPFAM" id="SSF74982">
    <property type="entry name" value="Small protein B (SmpB)"/>
    <property type="match status" value="1"/>
</dbReference>
<dbReference type="PANTHER" id="PTHR30308">
    <property type="entry name" value="TMRNA-BINDING COMPONENT OF TRANS-TRANSLATION TAGGING COMPLEX"/>
    <property type="match status" value="1"/>
</dbReference>
<dbReference type="GO" id="GO:0070929">
    <property type="term" value="P:trans-translation"/>
    <property type="evidence" value="ECO:0007669"/>
    <property type="project" value="UniProtKB-UniRule"/>
</dbReference>
<dbReference type="GO" id="GO:0005829">
    <property type="term" value="C:cytosol"/>
    <property type="evidence" value="ECO:0007669"/>
    <property type="project" value="TreeGrafter"/>
</dbReference>
<evidence type="ECO:0000313" key="5">
    <source>
        <dbReference type="Proteomes" id="UP000290876"/>
    </source>
</evidence>
<dbReference type="GO" id="GO:0070930">
    <property type="term" value="P:trans-translation-dependent protein tagging"/>
    <property type="evidence" value="ECO:0007669"/>
    <property type="project" value="TreeGrafter"/>
</dbReference>
<keyword evidence="5" id="KW-1185">Reference proteome</keyword>
<proteinExistence type="inferred from homology"/>
<dbReference type="InterPro" id="IPR000037">
    <property type="entry name" value="SsrA-bd_prot"/>
</dbReference>
<dbReference type="RefSeq" id="WP_129623013.1">
    <property type="nucleotide sequence ID" value="NZ_LR215043.1"/>
</dbReference>
<dbReference type="NCBIfam" id="NF003843">
    <property type="entry name" value="PRK05422.1"/>
    <property type="match status" value="1"/>
</dbReference>
<gene>
    <name evidence="3 4" type="primary">smpB</name>
    <name evidence="4" type="ORF">NCTC10184_00394</name>
</gene>
<keyword evidence="2 3" id="KW-0694">RNA-binding</keyword>
<dbReference type="InterPro" id="IPR023620">
    <property type="entry name" value="SmpB"/>
</dbReference>
<evidence type="ECO:0000256" key="1">
    <source>
        <dbReference type="ARBA" id="ARBA00022490"/>
    </source>
</evidence>
<dbReference type="Pfam" id="PF01668">
    <property type="entry name" value="SmpB"/>
    <property type="match status" value="1"/>
</dbReference>
<dbReference type="NCBIfam" id="TIGR00086">
    <property type="entry name" value="smpB"/>
    <property type="match status" value="1"/>
</dbReference>
<dbReference type="OrthoDB" id="9805462at2"/>
<dbReference type="HAMAP" id="MF_00023">
    <property type="entry name" value="SmpB"/>
    <property type="match status" value="1"/>
</dbReference>
<comment type="similarity">
    <text evidence="3">Belongs to the SmpB family.</text>
</comment>
<organism evidence="4 5">
    <name type="scientific">Mycoplasmopsis columbinasalis</name>
    <dbReference type="NCBI Taxonomy" id="114880"/>
    <lineage>
        <taxon>Bacteria</taxon>
        <taxon>Bacillati</taxon>
        <taxon>Mycoplasmatota</taxon>
        <taxon>Mycoplasmoidales</taxon>
        <taxon>Metamycoplasmataceae</taxon>
        <taxon>Mycoplasmopsis</taxon>
    </lineage>
</organism>
<dbReference type="PROSITE" id="PS01317">
    <property type="entry name" value="SSRP"/>
    <property type="match status" value="1"/>
</dbReference>
<dbReference type="GO" id="GO:0003723">
    <property type="term" value="F:RNA binding"/>
    <property type="evidence" value="ECO:0007669"/>
    <property type="project" value="UniProtKB-UniRule"/>
</dbReference>
<dbReference type="InterPro" id="IPR020081">
    <property type="entry name" value="SsrA-bd_prot_CS"/>
</dbReference>
<dbReference type="Proteomes" id="UP000290876">
    <property type="component" value="Chromosome"/>
</dbReference>
<dbReference type="PANTHER" id="PTHR30308:SF2">
    <property type="entry name" value="SSRA-BINDING PROTEIN"/>
    <property type="match status" value="1"/>
</dbReference>
<dbReference type="AlphaFoldDB" id="A0A449BAV7"/>
<evidence type="ECO:0000313" key="4">
    <source>
        <dbReference type="EMBL" id="VEU78167.1"/>
    </source>
</evidence>
<accession>A0A449BAV7</accession>
<comment type="subcellular location">
    <subcellularLocation>
        <location evidence="3">Cytoplasm</location>
    </subcellularLocation>
    <text evidence="3">The tmRNA-SmpB complex associates with stalled 70S ribosomes.</text>
</comment>